<evidence type="ECO:0000259" key="1">
    <source>
        <dbReference type="Pfam" id="PF07045"/>
    </source>
</evidence>
<accession>A0ABW3CC42</accession>
<dbReference type="Gene3D" id="3.30.70.100">
    <property type="match status" value="1"/>
</dbReference>
<evidence type="ECO:0000313" key="3">
    <source>
        <dbReference type="Proteomes" id="UP001597083"/>
    </source>
</evidence>
<name>A0ABW3CC42_9ACTN</name>
<comment type="caution">
    <text evidence="2">The sequence shown here is derived from an EMBL/GenBank/DDBJ whole genome shotgun (WGS) entry which is preliminary data.</text>
</comment>
<dbReference type="Proteomes" id="UP001597083">
    <property type="component" value="Unassembled WGS sequence"/>
</dbReference>
<keyword evidence="3" id="KW-1185">Reference proteome</keyword>
<dbReference type="InterPro" id="IPR011008">
    <property type="entry name" value="Dimeric_a/b-barrel"/>
</dbReference>
<organism evidence="2 3">
    <name type="scientific">Actinomadura adrarensis</name>
    <dbReference type="NCBI Taxonomy" id="1819600"/>
    <lineage>
        <taxon>Bacteria</taxon>
        <taxon>Bacillati</taxon>
        <taxon>Actinomycetota</taxon>
        <taxon>Actinomycetes</taxon>
        <taxon>Streptosporangiales</taxon>
        <taxon>Thermomonosporaceae</taxon>
        <taxon>Actinomadura</taxon>
    </lineage>
</organism>
<reference evidence="3" key="1">
    <citation type="journal article" date="2019" name="Int. J. Syst. Evol. Microbiol.">
        <title>The Global Catalogue of Microorganisms (GCM) 10K type strain sequencing project: providing services to taxonomists for standard genome sequencing and annotation.</title>
        <authorList>
            <consortium name="The Broad Institute Genomics Platform"/>
            <consortium name="The Broad Institute Genome Sequencing Center for Infectious Disease"/>
            <person name="Wu L."/>
            <person name="Ma J."/>
        </authorList>
    </citation>
    <scope>NUCLEOTIDE SEQUENCE [LARGE SCALE GENOMIC DNA]</scope>
    <source>
        <strain evidence="3">JCM 31696</strain>
    </source>
</reference>
<sequence length="103" mass="11100">MPKGYVILTEAITDQAGMDAYGRGSAAALIEFGGRPLVVDAQPDVREGEWHGTRTVVVEFPSVEAARAWYESDTYAKALPLRQAAADCNVVILSGFEMPGRRG</sequence>
<dbReference type="Pfam" id="PF07045">
    <property type="entry name" value="DUF1330"/>
    <property type="match status" value="1"/>
</dbReference>
<feature type="domain" description="DUF1330" evidence="1">
    <location>
        <begin position="3"/>
        <end position="96"/>
    </location>
</feature>
<proteinExistence type="predicted"/>
<dbReference type="PANTHER" id="PTHR41521">
    <property type="match status" value="1"/>
</dbReference>
<evidence type="ECO:0000313" key="2">
    <source>
        <dbReference type="EMBL" id="MFD0851101.1"/>
    </source>
</evidence>
<dbReference type="PANTHER" id="PTHR41521:SF4">
    <property type="entry name" value="BLR0684 PROTEIN"/>
    <property type="match status" value="1"/>
</dbReference>
<dbReference type="EMBL" id="JBHTIR010000254">
    <property type="protein sequence ID" value="MFD0851101.1"/>
    <property type="molecule type" value="Genomic_DNA"/>
</dbReference>
<dbReference type="SUPFAM" id="SSF54909">
    <property type="entry name" value="Dimeric alpha+beta barrel"/>
    <property type="match status" value="1"/>
</dbReference>
<protein>
    <submittedName>
        <fullName evidence="2">DUF1330 domain-containing protein</fullName>
    </submittedName>
</protein>
<dbReference type="InterPro" id="IPR010753">
    <property type="entry name" value="DUF1330"/>
</dbReference>
<gene>
    <name evidence="2" type="ORF">ACFQ07_02635</name>
</gene>